<name>F9WPL3_TRYVY</name>
<sequence length="265" mass="28143">MSCTVAIASSKPARVARRTSASPSDSDTRLLAAHASPSASAIVHSFAAVEPLRPAIAAPAHFSCATQPTTHKSQIARRILPSLAVKERHEPKRCCLDLPTPAIFAAARPCAQHSAHTLAQRAAKGRRGLLDPRSRLPPRCVAFSVARRAALHVGPISRPMPAHTVVASSSFRDHCRCPSCGPRAELCENQQGRGARSGFIARPLKQCVATQNRIAHRTSAARRRTLATVRAWVRCFSDADLLGPLATNSGGVNAVHRGPVAPALC</sequence>
<evidence type="ECO:0000256" key="1">
    <source>
        <dbReference type="SAM" id="MobiDB-lite"/>
    </source>
</evidence>
<dbReference type="EMBL" id="CAEX01003513">
    <property type="protein sequence ID" value="CCD19490.1"/>
    <property type="molecule type" value="Genomic_DNA"/>
</dbReference>
<reference evidence="2 3" key="1">
    <citation type="journal article" date="2012" name="Proc. Natl. Acad. Sci. U.S.A.">
        <title>Antigenic diversity is generated by distinct evolutionary mechanisms in African trypanosome species.</title>
        <authorList>
            <person name="Jackson A.P."/>
            <person name="Berry A."/>
            <person name="Aslett M."/>
            <person name="Allison H.C."/>
            <person name="Burton P."/>
            <person name="Vavrova-Anderson J."/>
            <person name="Brown R."/>
            <person name="Browne H."/>
            <person name="Corton N."/>
            <person name="Hauser H."/>
            <person name="Gamble J."/>
            <person name="Gilderthorp R."/>
            <person name="Marcello L."/>
            <person name="McQuillan J."/>
            <person name="Otto T.D."/>
            <person name="Quail M.A."/>
            <person name="Sanders M.J."/>
            <person name="van Tonder A."/>
            <person name="Ginger M.L."/>
            <person name="Field M.C."/>
            <person name="Barry J.D."/>
            <person name="Hertz-Fowler C."/>
            <person name="Berriman M."/>
        </authorList>
    </citation>
    <scope>NUCLEOTIDE SEQUENCE</scope>
    <source>
        <strain evidence="2 3">Y486</strain>
    </source>
</reference>
<proteinExistence type="predicted"/>
<evidence type="ECO:0000313" key="3">
    <source>
        <dbReference type="Proteomes" id="UP000009027"/>
    </source>
</evidence>
<accession>F9WPL3</accession>
<keyword evidence="3" id="KW-1185">Reference proteome</keyword>
<protein>
    <submittedName>
        <fullName evidence="2">Uncharacterized protein</fullName>
    </submittedName>
</protein>
<organism evidence="2 3">
    <name type="scientific">Trypanosoma vivax (strain Y486)</name>
    <dbReference type="NCBI Taxonomy" id="1055687"/>
    <lineage>
        <taxon>Eukaryota</taxon>
        <taxon>Discoba</taxon>
        <taxon>Euglenozoa</taxon>
        <taxon>Kinetoplastea</taxon>
        <taxon>Metakinetoplastina</taxon>
        <taxon>Trypanosomatida</taxon>
        <taxon>Trypanosomatidae</taxon>
        <taxon>Trypanosoma</taxon>
        <taxon>Duttonella</taxon>
    </lineage>
</organism>
<evidence type="ECO:0000313" key="2">
    <source>
        <dbReference type="EMBL" id="CCD19490.1"/>
    </source>
</evidence>
<feature type="region of interest" description="Disordered" evidence="1">
    <location>
        <begin position="8"/>
        <end position="28"/>
    </location>
</feature>
<dbReference type="VEuPathDB" id="TriTrypDB:TvY486_0021880"/>
<dbReference type="AlphaFoldDB" id="F9WPL3"/>
<gene>
    <name evidence="2" type="ORF">TvY486_0021880</name>
</gene>
<dbReference type="Proteomes" id="UP000009027">
    <property type="component" value="Unassembled WGS sequence"/>
</dbReference>